<keyword evidence="2" id="KW-1185">Reference proteome</keyword>
<organism evidence="1 2">
    <name type="scientific">Choristoneura fumiferana</name>
    <name type="common">Spruce budworm moth</name>
    <name type="synonym">Archips fumiferana</name>
    <dbReference type="NCBI Taxonomy" id="7141"/>
    <lineage>
        <taxon>Eukaryota</taxon>
        <taxon>Metazoa</taxon>
        <taxon>Ecdysozoa</taxon>
        <taxon>Arthropoda</taxon>
        <taxon>Hexapoda</taxon>
        <taxon>Insecta</taxon>
        <taxon>Pterygota</taxon>
        <taxon>Neoptera</taxon>
        <taxon>Endopterygota</taxon>
        <taxon>Lepidoptera</taxon>
        <taxon>Glossata</taxon>
        <taxon>Ditrysia</taxon>
        <taxon>Tortricoidea</taxon>
        <taxon>Tortricidae</taxon>
        <taxon>Tortricinae</taxon>
        <taxon>Choristoneura</taxon>
    </lineage>
</organism>
<accession>A0ACC0JZW7</accession>
<dbReference type="Proteomes" id="UP001064048">
    <property type="component" value="Chromosome Z"/>
</dbReference>
<evidence type="ECO:0000313" key="1">
    <source>
        <dbReference type="EMBL" id="KAI8429776.1"/>
    </source>
</evidence>
<evidence type="ECO:0000313" key="2">
    <source>
        <dbReference type="Proteomes" id="UP001064048"/>
    </source>
</evidence>
<dbReference type="EMBL" id="CM046131">
    <property type="protein sequence ID" value="KAI8429776.1"/>
    <property type="molecule type" value="Genomic_DNA"/>
</dbReference>
<sequence>MVDGDDNGDDDDGDDNDNDDDDDDDFRRPDGLVVREPDLTTKLEKSTRYSFYEASAGQVANEALSESKQVPEALPGPSQLLNINHATTNT</sequence>
<comment type="caution">
    <text evidence="1">The sequence shown here is derived from an EMBL/GenBank/DDBJ whole genome shotgun (WGS) entry which is preliminary data.</text>
</comment>
<gene>
    <name evidence="1" type="ORF">MSG28_000316</name>
</gene>
<protein>
    <submittedName>
        <fullName evidence="1">Uncharacterized protein</fullName>
    </submittedName>
</protein>
<name>A0ACC0JZW7_CHOFU</name>
<proteinExistence type="predicted"/>
<reference evidence="1 2" key="1">
    <citation type="journal article" date="2022" name="Genome Biol. Evol.">
        <title>The Spruce Budworm Genome: Reconstructing the Evolutionary History of Antifreeze Proteins.</title>
        <authorList>
            <person name="Beliveau C."/>
            <person name="Gagne P."/>
            <person name="Picq S."/>
            <person name="Vernygora O."/>
            <person name="Keeling C.I."/>
            <person name="Pinkney K."/>
            <person name="Doucet D."/>
            <person name="Wen F."/>
            <person name="Johnston J.S."/>
            <person name="Maaroufi H."/>
            <person name="Boyle B."/>
            <person name="Laroche J."/>
            <person name="Dewar K."/>
            <person name="Juretic N."/>
            <person name="Blackburn G."/>
            <person name="Nisole A."/>
            <person name="Brunet B."/>
            <person name="Brandao M."/>
            <person name="Lumley L."/>
            <person name="Duan J."/>
            <person name="Quan G."/>
            <person name="Lucarotti C.J."/>
            <person name="Roe A.D."/>
            <person name="Sperling F.A.H."/>
            <person name="Levesque R.C."/>
            <person name="Cusson M."/>
        </authorList>
    </citation>
    <scope>NUCLEOTIDE SEQUENCE [LARGE SCALE GENOMIC DNA]</scope>
    <source>
        <strain evidence="1">Glfc:IPQL:Cfum</strain>
    </source>
</reference>